<accession>A0A6B2LKC2</accession>
<dbReference type="PANTHER" id="PTHR11176">
    <property type="entry name" value="BOULE-RELATED"/>
    <property type="match status" value="1"/>
</dbReference>
<dbReference type="InterPro" id="IPR000504">
    <property type="entry name" value="RRM_dom"/>
</dbReference>
<dbReference type="InterPro" id="IPR012677">
    <property type="entry name" value="Nucleotide-bd_a/b_plait_sf"/>
</dbReference>
<evidence type="ECO:0000313" key="4">
    <source>
        <dbReference type="EMBL" id="NDV37483.1"/>
    </source>
</evidence>
<dbReference type="EMBL" id="GIBP01008514">
    <property type="protein sequence ID" value="NDV37483.1"/>
    <property type="molecule type" value="Transcribed_RNA"/>
</dbReference>
<name>A0A6B2LKC2_9EUKA</name>
<dbReference type="Gene3D" id="3.30.70.330">
    <property type="match status" value="1"/>
</dbReference>
<dbReference type="InterPro" id="IPR035979">
    <property type="entry name" value="RBD_domain_sf"/>
</dbReference>
<organism evidence="4">
    <name type="scientific">Arcella intermedia</name>
    <dbReference type="NCBI Taxonomy" id="1963864"/>
    <lineage>
        <taxon>Eukaryota</taxon>
        <taxon>Amoebozoa</taxon>
        <taxon>Tubulinea</taxon>
        <taxon>Elardia</taxon>
        <taxon>Arcellinida</taxon>
        <taxon>Sphaerothecina</taxon>
        <taxon>Arcellidae</taxon>
        <taxon>Arcella</taxon>
    </lineage>
</organism>
<sequence length="186" mass="20469">MEDKGLDSKVFVGGLLPQTNSEGLKNHFSTFGNVIEAKVVMDKTTGRSKGYGFVTFASPLEAQAAVREGFLIIDGNKCNCNLASLGIKEDAKKRMYTGAGQVYGVPMDGYSLGMDYYSQDLQMQMQSLQSMYSEISTIKYDLNLMNQSINTLKSTVSALKSGIDALVAQPQMPLQYPIQSQRQTYQ</sequence>
<dbReference type="SUPFAM" id="SSF54928">
    <property type="entry name" value="RNA-binding domain, RBD"/>
    <property type="match status" value="1"/>
</dbReference>
<dbReference type="AlphaFoldDB" id="A0A6B2LKC2"/>
<evidence type="ECO:0000256" key="1">
    <source>
        <dbReference type="ARBA" id="ARBA00022884"/>
    </source>
</evidence>
<dbReference type="SMART" id="SM00360">
    <property type="entry name" value="RRM"/>
    <property type="match status" value="1"/>
</dbReference>
<dbReference type="PROSITE" id="PS50102">
    <property type="entry name" value="RRM"/>
    <property type="match status" value="1"/>
</dbReference>
<dbReference type="Pfam" id="PF00076">
    <property type="entry name" value="RRM_1"/>
    <property type="match status" value="1"/>
</dbReference>
<proteinExistence type="predicted"/>
<evidence type="ECO:0000259" key="3">
    <source>
        <dbReference type="PROSITE" id="PS50102"/>
    </source>
</evidence>
<evidence type="ECO:0000256" key="2">
    <source>
        <dbReference type="PROSITE-ProRule" id="PRU00176"/>
    </source>
</evidence>
<keyword evidence="1 2" id="KW-0694">RNA-binding</keyword>
<reference evidence="4" key="1">
    <citation type="journal article" date="2020" name="J. Eukaryot. Microbiol.">
        <title>De novo Sequencing, Assembly and Annotation of the Transcriptome for the Free-Living Testate Amoeba Arcella intermedia.</title>
        <authorList>
            <person name="Ribeiro G.M."/>
            <person name="Porfirio-Sousa A.L."/>
            <person name="Maurer-Alcala X.X."/>
            <person name="Katz L.A."/>
            <person name="Lahr D.J.G."/>
        </authorList>
    </citation>
    <scope>NUCLEOTIDE SEQUENCE</scope>
</reference>
<dbReference type="PANTHER" id="PTHR11176:SF57">
    <property type="entry name" value="PROTEIN BOULE"/>
    <property type="match status" value="1"/>
</dbReference>
<feature type="domain" description="RRM" evidence="3">
    <location>
        <begin position="8"/>
        <end position="85"/>
    </location>
</feature>
<dbReference type="GO" id="GO:0003723">
    <property type="term" value="F:RNA binding"/>
    <property type="evidence" value="ECO:0007669"/>
    <property type="project" value="UniProtKB-UniRule"/>
</dbReference>
<protein>
    <recommendedName>
        <fullName evidence="3">RRM domain-containing protein</fullName>
    </recommendedName>
</protein>